<evidence type="ECO:0000313" key="4">
    <source>
        <dbReference type="WBParaSite" id="ACRNAN_scaffold1336.g20086.t1"/>
    </source>
</evidence>
<dbReference type="Gene3D" id="3.40.50.410">
    <property type="entry name" value="von Willebrand factor, type A domain"/>
    <property type="match status" value="1"/>
</dbReference>
<keyword evidence="3" id="KW-1185">Reference proteome</keyword>
<dbReference type="SMART" id="SM00539">
    <property type="entry name" value="NIDO"/>
    <property type="match status" value="1"/>
</dbReference>
<evidence type="ECO:0000313" key="3">
    <source>
        <dbReference type="Proteomes" id="UP000887540"/>
    </source>
</evidence>
<reference evidence="4" key="1">
    <citation type="submission" date="2022-11" db="UniProtKB">
        <authorList>
            <consortium name="WormBaseParasite"/>
        </authorList>
    </citation>
    <scope>IDENTIFICATION</scope>
</reference>
<dbReference type="InterPro" id="IPR003886">
    <property type="entry name" value="NIDO_dom"/>
</dbReference>
<feature type="domain" description="NIDO" evidence="2">
    <location>
        <begin position="52"/>
        <end position="208"/>
    </location>
</feature>
<dbReference type="GO" id="GO:0007160">
    <property type="term" value="P:cell-matrix adhesion"/>
    <property type="evidence" value="ECO:0007669"/>
    <property type="project" value="InterPro"/>
</dbReference>
<name>A0A914CR66_9BILA</name>
<dbReference type="Proteomes" id="UP000887540">
    <property type="component" value="Unplaced"/>
</dbReference>
<evidence type="ECO:0000259" key="2">
    <source>
        <dbReference type="PROSITE" id="PS51220"/>
    </source>
</evidence>
<dbReference type="SMART" id="SM00327">
    <property type="entry name" value="VWA"/>
    <property type="match status" value="1"/>
</dbReference>
<dbReference type="InterPro" id="IPR036465">
    <property type="entry name" value="vWFA_dom_sf"/>
</dbReference>
<evidence type="ECO:0000259" key="1">
    <source>
        <dbReference type="PROSITE" id="PS50234"/>
    </source>
</evidence>
<dbReference type="Pfam" id="PF06119">
    <property type="entry name" value="NIDO"/>
    <property type="match status" value="1"/>
</dbReference>
<dbReference type="SUPFAM" id="SSF53300">
    <property type="entry name" value="vWA-like"/>
    <property type="match status" value="1"/>
</dbReference>
<dbReference type="WBParaSite" id="ACRNAN_scaffold1336.g20086.t1">
    <property type="protein sequence ID" value="ACRNAN_scaffold1336.g20086.t1"/>
    <property type="gene ID" value="ACRNAN_scaffold1336.g20086"/>
</dbReference>
<feature type="domain" description="VWFA" evidence="1">
    <location>
        <begin position="254"/>
        <end position="441"/>
    </location>
</feature>
<organism evidence="3 4">
    <name type="scientific">Acrobeloides nanus</name>
    <dbReference type="NCBI Taxonomy" id="290746"/>
    <lineage>
        <taxon>Eukaryota</taxon>
        <taxon>Metazoa</taxon>
        <taxon>Ecdysozoa</taxon>
        <taxon>Nematoda</taxon>
        <taxon>Chromadorea</taxon>
        <taxon>Rhabditida</taxon>
        <taxon>Tylenchina</taxon>
        <taxon>Cephalobomorpha</taxon>
        <taxon>Cephaloboidea</taxon>
        <taxon>Cephalobidae</taxon>
        <taxon>Acrobeloides</taxon>
    </lineage>
</organism>
<dbReference type="PANTHER" id="PTHR31024">
    <property type="entry name" value="C-TYPE LECTIN"/>
    <property type="match status" value="1"/>
</dbReference>
<accession>A0A914CR66</accession>
<dbReference type="InterPro" id="IPR002035">
    <property type="entry name" value="VWF_A"/>
</dbReference>
<dbReference type="PROSITE" id="PS50234">
    <property type="entry name" value="VWFA"/>
    <property type="match status" value="1"/>
</dbReference>
<sequence length="508" mass="55879">MDLHKEIFLWFFGLNQSFLWINANGAISFQSMITGYTPSCAPVIGEFSMISPYWTGVDIRTTGNIYYRESRDSDVLQQSNMEIHNAFPEMDNINMNWAYIITWYNVTYYPDTDPYENKTRNFFQCVLATDDRFSYAIFYYNQMLWRTGDASGGHDGLGGTPAQAGFDAGDGIHRFMINGSCQDDLNTTLVTQSNVGKPGVWVFSVANSTIVAPSTRSTTNSTKKIVTTPTAPISALSNSDGTPCSCNKPTMWLDIIVAIDKSKSIGIGGLGSIGAQLATLFYGVNIAQGGSGYYSRVAIVLFSSDVKVLGDLKTYTSYNDLLKAFLNLETYHNATDIVVDIYAALDTAQNMFESQSDTSSRQARKVVLLYASSYNQIGLDDPKTIADQMINSNVFIVTVDYRDAGGATTKLLSQISTPFMNFSSADETNRANILNEIDQALCFANCVCPREMQQVITYNATSGRPMYWGDCIIPYDSGAFAQFAQDACTEIGGSLVSLTTKTKTDIVI</sequence>
<dbReference type="AlphaFoldDB" id="A0A914CR66"/>
<dbReference type="Pfam" id="PF00092">
    <property type="entry name" value="VWA"/>
    <property type="match status" value="1"/>
</dbReference>
<protein>
    <submittedName>
        <fullName evidence="4">NIDO domain-containing protein</fullName>
    </submittedName>
</protein>
<dbReference type="PANTHER" id="PTHR31024:SF3">
    <property type="entry name" value="C-TYPE LECTIN-RELATED"/>
    <property type="match status" value="1"/>
</dbReference>
<dbReference type="PROSITE" id="PS51220">
    <property type="entry name" value="NIDO"/>
    <property type="match status" value="1"/>
</dbReference>
<proteinExistence type="predicted"/>